<dbReference type="InterPro" id="IPR036047">
    <property type="entry name" value="F-box-like_dom_sf"/>
</dbReference>
<evidence type="ECO:0000313" key="1">
    <source>
        <dbReference type="EMBL" id="CAH0004315.1"/>
    </source>
</evidence>
<protein>
    <recommendedName>
        <fullName evidence="3">F-box domain-containing protein</fullName>
    </recommendedName>
</protein>
<name>A0A9N9UUQ2_9HYPO</name>
<evidence type="ECO:0008006" key="3">
    <source>
        <dbReference type="Google" id="ProtNLM"/>
    </source>
</evidence>
<gene>
    <name evidence="1" type="ORF">CBYS24578_00011855</name>
</gene>
<keyword evidence="2" id="KW-1185">Reference proteome</keyword>
<comment type="caution">
    <text evidence="1">The sequence shown here is derived from an EMBL/GenBank/DDBJ whole genome shotgun (WGS) entry which is preliminary data.</text>
</comment>
<accession>A0A9N9UUQ2</accession>
<sequence length="249" mass="28940">MAHHNCNSDMWRVPFHLECLEILCRYMDIPMSQLNNASFLEVLKALEEHTEGPRFLDIDYGDIDTAMCSSWTTNSGEYFLSNPVNVARLTELYRNPPRYDDSITHEKKMIRVGGDPFRKLSQEIILLIMSELDVPTIFKMRQTSPAFSNAGLGVSFWKSHIVCDMPWLWDFPASTLVQVEGVDWEQLYGTLYRGSRYKAANSIQIHGLCNRRRIWEQMCHVFAVPYWKIESRRSINVPETTQNQAHDEA</sequence>
<organism evidence="1 2">
    <name type="scientific">Clonostachys byssicola</name>
    <dbReference type="NCBI Taxonomy" id="160290"/>
    <lineage>
        <taxon>Eukaryota</taxon>
        <taxon>Fungi</taxon>
        <taxon>Dikarya</taxon>
        <taxon>Ascomycota</taxon>
        <taxon>Pezizomycotina</taxon>
        <taxon>Sordariomycetes</taxon>
        <taxon>Hypocreomycetidae</taxon>
        <taxon>Hypocreales</taxon>
        <taxon>Bionectriaceae</taxon>
        <taxon>Clonostachys</taxon>
    </lineage>
</organism>
<dbReference type="AlphaFoldDB" id="A0A9N9UUQ2"/>
<reference evidence="2" key="1">
    <citation type="submission" date="2019-06" db="EMBL/GenBank/DDBJ databases">
        <authorList>
            <person name="Broberg M."/>
        </authorList>
    </citation>
    <scope>NUCLEOTIDE SEQUENCE [LARGE SCALE GENOMIC DNA]</scope>
</reference>
<dbReference type="EMBL" id="CABFNO020001566">
    <property type="protein sequence ID" value="CAH0004315.1"/>
    <property type="molecule type" value="Genomic_DNA"/>
</dbReference>
<dbReference type="Proteomes" id="UP000754883">
    <property type="component" value="Unassembled WGS sequence"/>
</dbReference>
<reference evidence="1 2" key="2">
    <citation type="submission" date="2021-10" db="EMBL/GenBank/DDBJ databases">
        <authorList>
            <person name="Piombo E."/>
        </authorList>
    </citation>
    <scope>NUCLEOTIDE SEQUENCE [LARGE SCALE GENOMIC DNA]</scope>
</reference>
<proteinExistence type="predicted"/>
<evidence type="ECO:0000313" key="2">
    <source>
        <dbReference type="Proteomes" id="UP000754883"/>
    </source>
</evidence>
<dbReference type="SUPFAM" id="SSF81383">
    <property type="entry name" value="F-box domain"/>
    <property type="match status" value="1"/>
</dbReference>
<dbReference type="OrthoDB" id="9984533at2759"/>